<sequence>MLKHFQNSLSSINKSNTVTSQDDKNQIIHHRNFQSQFDTTGNTLYNNCWVCSLNVIKSRDGNNYSALEDITSDNQAFNNILEGIDIIECENLLKEMNVKKIPESSLFTNIKEALQAEVFNSTVEDDFESFISYELQSHGPLMLIRPSLGSECLHAECIVGYDREEKKVLIYDSMNTSPEWQSNIDVYDKLTLAFNDKYKNEDCSICGLYYDGVYEPKPLHSPSWKDWCTIL</sequence>
<organism evidence="1 2">
    <name type="scientific">Salmonella enterica subsp. houtenae serovar 50:g,z51:-</name>
    <dbReference type="NCBI Taxonomy" id="1173947"/>
    <lineage>
        <taxon>Bacteria</taxon>
        <taxon>Pseudomonadati</taxon>
        <taxon>Pseudomonadota</taxon>
        <taxon>Gammaproteobacteria</taxon>
        <taxon>Enterobacterales</taxon>
        <taxon>Enterobacteriaceae</taxon>
        <taxon>Salmonella</taxon>
    </lineage>
</organism>
<dbReference type="Gene3D" id="3.90.70.170">
    <property type="match status" value="1"/>
</dbReference>
<gene>
    <name evidence="1" type="ORF">RK55_019685</name>
</gene>
<dbReference type="AlphaFoldDB" id="A0A2K0JIS9"/>
<name>A0A2K0JIS9_SALHO</name>
<dbReference type="FunFam" id="3.90.70.170:FF:000001">
    <property type="entry name" value="Gifsy-2 prophage protein"/>
    <property type="match status" value="1"/>
</dbReference>
<dbReference type="Proteomes" id="UP000236163">
    <property type="component" value="Unassembled WGS sequence"/>
</dbReference>
<reference evidence="2" key="1">
    <citation type="submission" date="2017-12" db="EMBL/GenBank/DDBJ databases">
        <title>FDA dAtabase for Regulatory Grade micrObial Sequences (FDA-ARGOS): Supporting development and validation of Infectious Disease Dx tests.</title>
        <authorList>
            <person name="Sichtig H."/>
            <person name="Tallon L."/>
            <person name="Sadzewicz L."/>
            <person name="Sengamalay N."/>
            <person name="Nagaraj S."/>
            <person name="Vavikolanu K."/>
            <person name="Aluvathingal J."/>
            <person name="Nadendla S."/>
            <person name="Pirone D.C."/>
            <person name="Hoffman M."/>
            <person name="Muruvanda T."/>
            <person name="Allard M."/>
            <person name="Evans P."/>
        </authorList>
    </citation>
    <scope>NUCLEOTIDE SEQUENCE [LARGE SCALE GENOMIC DNA]</scope>
    <source>
        <strain evidence="2">FDAARGOS_55</strain>
    </source>
</reference>
<comment type="caution">
    <text evidence="1">The sequence shown here is derived from an EMBL/GenBank/DDBJ whole genome shotgun (WGS) entry which is preliminary data.</text>
</comment>
<dbReference type="Pfam" id="PF22192">
    <property type="entry name" value="GtgE"/>
    <property type="match status" value="1"/>
</dbReference>
<evidence type="ECO:0000313" key="2">
    <source>
        <dbReference type="Proteomes" id="UP000236163"/>
    </source>
</evidence>
<protein>
    <submittedName>
        <fullName evidence="1">Virulence protein</fullName>
    </submittedName>
</protein>
<proteinExistence type="predicted"/>
<dbReference type="EMBL" id="JWSP02000004">
    <property type="protein sequence ID" value="PNO35172.1"/>
    <property type="molecule type" value="Genomic_DNA"/>
</dbReference>
<evidence type="ECO:0000313" key="1">
    <source>
        <dbReference type="EMBL" id="PNO35172.1"/>
    </source>
</evidence>
<accession>A0A2K0JIS9</accession>
<dbReference type="InterPro" id="IPR047918">
    <property type="entry name" value="GtgE"/>
</dbReference>